<feature type="signal peptide" evidence="2">
    <location>
        <begin position="1"/>
        <end position="24"/>
    </location>
</feature>
<proteinExistence type="predicted"/>
<reference evidence="4 5" key="1">
    <citation type="submission" date="2024-02" db="EMBL/GenBank/DDBJ databases">
        <title>Chromosome-scale genome assembly of the rough periwinkle Littorina saxatilis.</title>
        <authorList>
            <person name="De Jode A."/>
            <person name="Faria R."/>
            <person name="Formenti G."/>
            <person name="Sims Y."/>
            <person name="Smith T.P."/>
            <person name="Tracey A."/>
            <person name="Wood J.M.D."/>
            <person name="Zagrodzka Z.B."/>
            <person name="Johannesson K."/>
            <person name="Butlin R.K."/>
            <person name="Leder E.H."/>
        </authorList>
    </citation>
    <scope>NUCLEOTIDE SEQUENCE [LARGE SCALE GENOMIC DNA]</scope>
    <source>
        <strain evidence="4">Snail1</strain>
        <tissue evidence="4">Muscle</tissue>
    </source>
</reference>
<dbReference type="InterPro" id="IPR013783">
    <property type="entry name" value="Ig-like_fold"/>
</dbReference>
<accession>A0AAN9GFD5</accession>
<protein>
    <recommendedName>
        <fullName evidence="3">Immunoglobulin V-set domain-containing protein</fullName>
    </recommendedName>
</protein>
<name>A0AAN9GFD5_9CAEN</name>
<dbReference type="Proteomes" id="UP001374579">
    <property type="component" value="Unassembled WGS sequence"/>
</dbReference>
<feature type="domain" description="Immunoglobulin V-set" evidence="3">
    <location>
        <begin position="37"/>
        <end position="136"/>
    </location>
</feature>
<evidence type="ECO:0000313" key="5">
    <source>
        <dbReference type="Proteomes" id="UP001374579"/>
    </source>
</evidence>
<dbReference type="InterPro" id="IPR013106">
    <property type="entry name" value="Ig_V-set"/>
</dbReference>
<dbReference type="AlphaFoldDB" id="A0AAN9GFD5"/>
<feature type="chain" id="PRO_5043002573" description="Immunoglobulin V-set domain-containing protein" evidence="2">
    <location>
        <begin position="25"/>
        <end position="336"/>
    </location>
</feature>
<keyword evidence="1" id="KW-0472">Membrane</keyword>
<evidence type="ECO:0000259" key="3">
    <source>
        <dbReference type="Pfam" id="PF07686"/>
    </source>
</evidence>
<evidence type="ECO:0000256" key="1">
    <source>
        <dbReference type="SAM" id="Phobius"/>
    </source>
</evidence>
<dbReference type="Gene3D" id="2.60.40.10">
    <property type="entry name" value="Immunoglobulins"/>
    <property type="match status" value="1"/>
</dbReference>
<comment type="caution">
    <text evidence="4">The sequence shown here is derived from an EMBL/GenBank/DDBJ whole genome shotgun (WGS) entry which is preliminary data.</text>
</comment>
<organism evidence="4 5">
    <name type="scientific">Littorina saxatilis</name>
    <dbReference type="NCBI Taxonomy" id="31220"/>
    <lineage>
        <taxon>Eukaryota</taxon>
        <taxon>Metazoa</taxon>
        <taxon>Spiralia</taxon>
        <taxon>Lophotrochozoa</taxon>
        <taxon>Mollusca</taxon>
        <taxon>Gastropoda</taxon>
        <taxon>Caenogastropoda</taxon>
        <taxon>Littorinimorpha</taxon>
        <taxon>Littorinoidea</taxon>
        <taxon>Littorinidae</taxon>
        <taxon>Littorina</taxon>
    </lineage>
</organism>
<keyword evidence="1" id="KW-1133">Transmembrane helix</keyword>
<dbReference type="Pfam" id="PF07686">
    <property type="entry name" value="V-set"/>
    <property type="match status" value="1"/>
</dbReference>
<dbReference type="InterPro" id="IPR036179">
    <property type="entry name" value="Ig-like_dom_sf"/>
</dbReference>
<dbReference type="SUPFAM" id="SSF48726">
    <property type="entry name" value="Immunoglobulin"/>
    <property type="match status" value="1"/>
</dbReference>
<evidence type="ECO:0000256" key="2">
    <source>
        <dbReference type="SAM" id="SignalP"/>
    </source>
</evidence>
<keyword evidence="2" id="KW-0732">Signal</keyword>
<sequence length="336" mass="36949">MKLRTFQTNVFLLLLAVLSISGDAGNIISCTTPGKVFVGDTAAVTCSFNQNVESNKQDFYIYRTREVGNEPVIVAICAWEENSLSCDFKHGCNAKVQNHTVILNISSAQLTHAGNYTCTTLPPAPDTTLEKCSLSVQAETLTNKISIFCNKDRRQTSVTCVFPENLDASHIILERHDFTRSTKPVAVMHCDTNKETCSSALVGYQTIIDTNEADNFKTFGVIIPPFTADKSGLYVCKADDESTSLDMCTLKNDRDDTGPEPVEEALGEALHLLLVPLYAIVSCLVMLVVLVLVFVIKRCRKNVRNRSRDQRSGPSRDAFSSLLLNDGACETTRTVC</sequence>
<keyword evidence="5" id="KW-1185">Reference proteome</keyword>
<feature type="transmembrane region" description="Helical" evidence="1">
    <location>
        <begin position="269"/>
        <end position="296"/>
    </location>
</feature>
<evidence type="ECO:0000313" key="4">
    <source>
        <dbReference type="EMBL" id="KAK7106126.1"/>
    </source>
</evidence>
<keyword evidence="1" id="KW-0812">Transmembrane</keyword>
<gene>
    <name evidence="4" type="ORF">V1264_017418</name>
</gene>
<dbReference type="EMBL" id="JBAMIC010000007">
    <property type="protein sequence ID" value="KAK7106126.1"/>
    <property type="molecule type" value="Genomic_DNA"/>
</dbReference>